<evidence type="ECO:0000313" key="3">
    <source>
        <dbReference type="Proteomes" id="UP000287651"/>
    </source>
</evidence>
<feature type="compositionally biased region" description="Basic and acidic residues" evidence="1">
    <location>
        <begin position="72"/>
        <end position="89"/>
    </location>
</feature>
<proteinExistence type="predicted"/>
<protein>
    <submittedName>
        <fullName evidence="2">Uncharacterized protein</fullName>
    </submittedName>
</protein>
<accession>A0A426Y306</accession>
<feature type="region of interest" description="Disordered" evidence="1">
    <location>
        <begin position="72"/>
        <end position="103"/>
    </location>
</feature>
<name>A0A426Y306_ENSVE</name>
<evidence type="ECO:0000256" key="1">
    <source>
        <dbReference type="SAM" id="MobiDB-lite"/>
    </source>
</evidence>
<dbReference type="EMBL" id="AMZH03015388">
    <property type="protein sequence ID" value="RRT46136.1"/>
    <property type="molecule type" value="Genomic_DNA"/>
</dbReference>
<gene>
    <name evidence="2" type="ORF">B296_00022643</name>
</gene>
<dbReference type="AlphaFoldDB" id="A0A426Y306"/>
<sequence>MKNSTRVQLSLVSVGSNPTGSHLPTCFSHSFIGYLNFTRLFDWPNRRSDVGPDLCPSVSPIIRQVDTMVRETFREEEHRRKGTADDAKPSKPPLESEASHPIENVAVSPLSTGRLRERSRSQCFLSLWILGSAGLPSCFSAPAHRRFVRRY</sequence>
<reference evidence="2 3" key="1">
    <citation type="journal article" date="2014" name="Agronomy (Basel)">
        <title>A Draft Genome Sequence for Ensete ventricosum, the Drought-Tolerant Tree Against Hunger.</title>
        <authorList>
            <person name="Harrison J."/>
            <person name="Moore K.A."/>
            <person name="Paszkiewicz K."/>
            <person name="Jones T."/>
            <person name="Grant M."/>
            <person name="Ambacheew D."/>
            <person name="Muzemil S."/>
            <person name="Studholme D.J."/>
        </authorList>
    </citation>
    <scope>NUCLEOTIDE SEQUENCE [LARGE SCALE GENOMIC DNA]</scope>
</reference>
<dbReference type="Proteomes" id="UP000287651">
    <property type="component" value="Unassembled WGS sequence"/>
</dbReference>
<comment type="caution">
    <text evidence="2">The sequence shown here is derived from an EMBL/GenBank/DDBJ whole genome shotgun (WGS) entry which is preliminary data.</text>
</comment>
<organism evidence="2 3">
    <name type="scientific">Ensete ventricosum</name>
    <name type="common">Abyssinian banana</name>
    <name type="synonym">Musa ensete</name>
    <dbReference type="NCBI Taxonomy" id="4639"/>
    <lineage>
        <taxon>Eukaryota</taxon>
        <taxon>Viridiplantae</taxon>
        <taxon>Streptophyta</taxon>
        <taxon>Embryophyta</taxon>
        <taxon>Tracheophyta</taxon>
        <taxon>Spermatophyta</taxon>
        <taxon>Magnoliopsida</taxon>
        <taxon>Liliopsida</taxon>
        <taxon>Zingiberales</taxon>
        <taxon>Musaceae</taxon>
        <taxon>Ensete</taxon>
    </lineage>
</organism>
<evidence type="ECO:0000313" key="2">
    <source>
        <dbReference type="EMBL" id="RRT46136.1"/>
    </source>
</evidence>